<organism evidence="2 3">
    <name type="scientific">Candidatus Scatenecus faecavium</name>
    <dbReference type="NCBI Taxonomy" id="2840915"/>
    <lineage>
        <taxon>Bacteria</taxon>
        <taxon>Candidatus Scatenecus</taxon>
    </lineage>
</organism>
<accession>A0A9D1K4P7</accession>
<feature type="transmembrane region" description="Helical" evidence="1">
    <location>
        <begin position="250"/>
        <end position="270"/>
    </location>
</feature>
<dbReference type="Proteomes" id="UP000824139">
    <property type="component" value="Unassembled WGS sequence"/>
</dbReference>
<dbReference type="EMBL" id="DVJO01000068">
    <property type="protein sequence ID" value="HIS82584.1"/>
    <property type="molecule type" value="Genomic_DNA"/>
</dbReference>
<keyword evidence="1" id="KW-1133">Transmembrane helix</keyword>
<keyword evidence="1" id="KW-0812">Transmembrane</keyword>
<keyword evidence="1" id="KW-0472">Membrane</keyword>
<dbReference type="AlphaFoldDB" id="A0A9D1K4P7"/>
<protein>
    <submittedName>
        <fullName evidence="2">Uncharacterized protein</fullName>
    </submittedName>
</protein>
<sequence length="275" mass="30672">MGTDSVTISPAAAGAGSAVLGIGAGYVFAPHKYSLERLLMQDDSSFARNFSDEKMKHATVEEKASVVNLNKAAKVYMDSGDEILREEVKPNAKLWNEMVKKVNVDDKFIKEVQIRKEAYLDAIQSTKYRELRKKLQIAQENVTKNPKDMKYNLELKVAAQDFAKAQIAMEHSTKQYREARTAFRSAREGAVLKLPDKGRKISAQWEKVRRAMSDRANLMYEKLATLTKDKNLNNDYSVIKKYIPKARTSAALLGGILAGTAGVIAGVYAFNKSRA</sequence>
<reference evidence="2" key="1">
    <citation type="submission" date="2020-10" db="EMBL/GenBank/DDBJ databases">
        <authorList>
            <person name="Gilroy R."/>
        </authorList>
    </citation>
    <scope>NUCLEOTIDE SEQUENCE</scope>
    <source>
        <strain evidence="2">CHK152-2994</strain>
    </source>
</reference>
<evidence type="ECO:0000313" key="3">
    <source>
        <dbReference type="Proteomes" id="UP000824139"/>
    </source>
</evidence>
<gene>
    <name evidence="2" type="ORF">IAD41_03130</name>
</gene>
<feature type="transmembrane region" description="Helical" evidence="1">
    <location>
        <begin position="6"/>
        <end position="29"/>
    </location>
</feature>
<evidence type="ECO:0000313" key="2">
    <source>
        <dbReference type="EMBL" id="HIS82584.1"/>
    </source>
</evidence>
<reference evidence="2" key="2">
    <citation type="journal article" date="2021" name="PeerJ">
        <title>Extensive microbial diversity within the chicken gut microbiome revealed by metagenomics and culture.</title>
        <authorList>
            <person name="Gilroy R."/>
            <person name="Ravi A."/>
            <person name="Getino M."/>
            <person name="Pursley I."/>
            <person name="Horton D.L."/>
            <person name="Alikhan N.F."/>
            <person name="Baker D."/>
            <person name="Gharbi K."/>
            <person name="Hall N."/>
            <person name="Watson M."/>
            <person name="Adriaenssens E.M."/>
            <person name="Foster-Nyarko E."/>
            <person name="Jarju S."/>
            <person name="Secka A."/>
            <person name="Antonio M."/>
            <person name="Oren A."/>
            <person name="Chaudhuri R.R."/>
            <person name="La Ragione R."/>
            <person name="Hildebrand F."/>
            <person name="Pallen M.J."/>
        </authorList>
    </citation>
    <scope>NUCLEOTIDE SEQUENCE</scope>
    <source>
        <strain evidence="2">CHK152-2994</strain>
    </source>
</reference>
<name>A0A9D1K4P7_9BACT</name>
<proteinExistence type="predicted"/>
<evidence type="ECO:0000256" key="1">
    <source>
        <dbReference type="SAM" id="Phobius"/>
    </source>
</evidence>
<comment type="caution">
    <text evidence="2">The sequence shown here is derived from an EMBL/GenBank/DDBJ whole genome shotgun (WGS) entry which is preliminary data.</text>
</comment>